<reference evidence="5 6" key="1">
    <citation type="submission" date="2013-12" db="EMBL/GenBank/DDBJ databases">
        <authorList>
            <consortium name="DOE Joint Genome Institute"/>
            <person name="Eisen J."/>
            <person name="Huntemann M."/>
            <person name="Han J."/>
            <person name="Chen A."/>
            <person name="Kyrpides N."/>
            <person name="Mavromatis K."/>
            <person name="Markowitz V."/>
            <person name="Palaniappan K."/>
            <person name="Ivanova N."/>
            <person name="Schaumberg A."/>
            <person name="Pati A."/>
            <person name="Liolios K."/>
            <person name="Nordberg H.P."/>
            <person name="Cantor M.N."/>
            <person name="Hua S.X."/>
            <person name="Woyke T."/>
        </authorList>
    </citation>
    <scope>NUCLEOTIDE SEQUENCE [LARGE SCALE GENOMIC DNA]</scope>
    <source>
        <strain evidence="6">DSM 18177</strain>
    </source>
</reference>
<feature type="domain" description="Sulfatase N-terminal" evidence="4">
    <location>
        <begin position="26"/>
        <end position="127"/>
    </location>
</feature>
<dbReference type="HOGENOM" id="CLU_006332_7_2_10"/>
<protein>
    <submittedName>
        <fullName evidence="5">Sulfatase</fullName>
    </submittedName>
</protein>
<dbReference type="Pfam" id="PF00884">
    <property type="entry name" value="Sulfatase"/>
    <property type="match status" value="2"/>
</dbReference>
<dbReference type="InterPro" id="IPR050738">
    <property type="entry name" value="Sulfatase"/>
</dbReference>
<dbReference type="InterPro" id="IPR017850">
    <property type="entry name" value="Alkaline_phosphatase_core_sf"/>
</dbReference>
<evidence type="ECO:0000256" key="2">
    <source>
        <dbReference type="ARBA" id="ARBA00022801"/>
    </source>
</evidence>
<dbReference type="KEGG" id="bvs:BARVI_04795"/>
<dbReference type="STRING" id="880074.BARVI_04795"/>
<dbReference type="SUPFAM" id="SSF48371">
    <property type="entry name" value="ARM repeat"/>
    <property type="match status" value="1"/>
</dbReference>
<proteinExistence type="inferred from homology"/>
<name>W0ERR5_9BACT</name>
<feature type="modified residue" description="3-oxoalanine (Ser)" evidence="3">
    <location>
        <position position="75"/>
    </location>
</feature>
<sequence length="629" mass="73165">MISSIPSMEISATEFRQRHSEDMDRPNIVWFLVEDLSPHYLSLYNEGKGADTPNVRWLAQNGIIYTNAYSNAPVSSAARTTLITGCYAPRFAGSFHRKLESVPLPDGLRMFPSYLRDKGYYTCNASKTDYNVKLDETAWNEIKGPMDLWRNRPNKDQPFFFQRNNGDTHESCLQFNKETYRTVTPRHSTDSVFLHPTLPDTDLMRYTYATFYDRIEDADKELGSLIDMLRADDVLDNTIIFWFGDNGGSLPGTKGYTDDIGIHVPLVVYVPERWREKLNVKAGSIVKDIVSFMDFGPTVLNLAGVEIPKQMDGKPFLGKSRIEKEDFTVGYGDRFDELYAFNRVLRKGKFRYARNFQPYHSQSLFAFYRYKQLAFREWKDLYRENGLNEIQQSFFKPFEVEELYDLEQDPFEKNNLANNPQYKKILESLRRQLCKYLVEKNDLGFFPETVILEEAMDNPAGWGRENKKRIGRFIDLAQMQIAVPSEDVQDELLSGLRSEDPVERWWALTTCSYWGQRAINLKPEVLPLLDDERSFVRSRALVFLSLTGERFSKSDVMAILDNVRTGSETLLILNDLTYLYESGLIEPFELSGEELKMKCSGVAWRLQYLNSYVRAVDWNDRWEVIYKKK</sequence>
<evidence type="ECO:0000256" key="1">
    <source>
        <dbReference type="ARBA" id="ARBA00008779"/>
    </source>
</evidence>
<dbReference type="EMBL" id="CP007034">
    <property type="protein sequence ID" value="AHF12208.1"/>
    <property type="molecule type" value="Genomic_DNA"/>
</dbReference>
<dbReference type="CDD" id="cd16027">
    <property type="entry name" value="SGSH"/>
    <property type="match status" value="1"/>
</dbReference>
<dbReference type="InterPro" id="IPR000917">
    <property type="entry name" value="Sulfatase_N"/>
</dbReference>
<dbReference type="PANTHER" id="PTHR42693">
    <property type="entry name" value="ARYLSULFATASE FAMILY MEMBER"/>
    <property type="match status" value="1"/>
</dbReference>
<dbReference type="Proteomes" id="UP000018901">
    <property type="component" value="Chromosome"/>
</dbReference>
<dbReference type="Gene3D" id="3.40.720.10">
    <property type="entry name" value="Alkaline Phosphatase, subunit A"/>
    <property type="match status" value="1"/>
</dbReference>
<accession>W0ERR5</accession>
<dbReference type="SUPFAM" id="SSF53649">
    <property type="entry name" value="Alkaline phosphatase-like"/>
    <property type="match status" value="1"/>
</dbReference>
<evidence type="ECO:0000313" key="5">
    <source>
        <dbReference type="EMBL" id="AHF12208.1"/>
    </source>
</evidence>
<dbReference type="AlphaFoldDB" id="W0ERR5"/>
<comment type="PTM">
    <text evidence="3">The conversion to 3-oxoalanine (also known as C-formylglycine, FGly), of a serine or cysteine residue in prokaryotes and of a cysteine residue in eukaryotes, is critical for catalytic activity.</text>
</comment>
<feature type="domain" description="Sulfatase N-terminal" evidence="4">
    <location>
        <begin position="153"/>
        <end position="305"/>
    </location>
</feature>
<evidence type="ECO:0000259" key="4">
    <source>
        <dbReference type="Pfam" id="PF00884"/>
    </source>
</evidence>
<dbReference type="PANTHER" id="PTHR42693:SF53">
    <property type="entry name" value="ENDO-4-O-SULFATASE"/>
    <property type="match status" value="1"/>
</dbReference>
<gene>
    <name evidence="5" type="ORF">BARVI_04795</name>
</gene>
<dbReference type="eggNOG" id="COG3119">
    <property type="taxonomic scope" value="Bacteria"/>
</dbReference>
<organism evidence="5 6">
    <name type="scientific">Barnesiella viscericola DSM 18177</name>
    <dbReference type="NCBI Taxonomy" id="880074"/>
    <lineage>
        <taxon>Bacteria</taxon>
        <taxon>Pseudomonadati</taxon>
        <taxon>Bacteroidota</taxon>
        <taxon>Bacteroidia</taxon>
        <taxon>Bacteroidales</taxon>
        <taxon>Barnesiellaceae</taxon>
        <taxon>Barnesiella</taxon>
    </lineage>
</organism>
<evidence type="ECO:0000313" key="6">
    <source>
        <dbReference type="Proteomes" id="UP000018901"/>
    </source>
</evidence>
<keyword evidence="6" id="KW-1185">Reference proteome</keyword>
<keyword evidence="2" id="KW-0378">Hydrolase</keyword>
<evidence type="ECO:0000256" key="3">
    <source>
        <dbReference type="PIRSR" id="PIRSR600917-52"/>
    </source>
</evidence>
<dbReference type="InterPro" id="IPR016024">
    <property type="entry name" value="ARM-type_fold"/>
</dbReference>
<comment type="similarity">
    <text evidence="1">Belongs to the sulfatase family.</text>
</comment>
<dbReference type="GO" id="GO:0004065">
    <property type="term" value="F:arylsulfatase activity"/>
    <property type="evidence" value="ECO:0007669"/>
    <property type="project" value="TreeGrafter"/>
</dbReference>